<evidence type="ECO:0008006" key="3">
    <source>
        <dbReference type="Google" id="ProtNLM"/>
    </source>
</evidence>
<reference evidence="1" key="1">
    <citation type="journal article" date="2021" name="Front. Microbiol.">
        <title>Comprehensive Comparative Genomics and Phenotyping of Methylobacterium Species.</title>
        <authorList>
            <person name="Alessa O."/>
            <person name="Ogura Y."/>
            <person name="Fujitani Y."/>
            <person name="Takami H."/>
            <person name="Hayashi T."/>
            <person name="Sahin N."/>
            <person name="Tani A."/>
        </authorList>
    </citation>
    <scope>NUCLEOTIDE SEQUENCE</scope>
    <source>
        <strain evidence="1">LMG 23639</strain>
    </source>
</reference>
<protein>
    <recommendedName>
        <fullName evidence="3">DUF3277 family protein</fullName>
    </recommendedName>
</protein>
<name>A0ABQ4T405_9HYPH</name>
<proteinExistence type="predicted"/>
<dbReference type="Pfam" id="PF11681">
    <property type="entry name" value="Phage_Tube_PhiTE"/>
    <property type="match status" value="1"/>
</dbReference>
<gene>
    <name evidence="1" type="ORF">AOPFMNJM_3974</name>
</gene>
<accession>A0ABQ4T405</accession>
<dbReference type="InterPro" id="IPR021695">
    <property type="entry name" value="Phage_KPP10_Orf10"/>
</dbReference>
<dbReference type="EMBL" id="BPQR01000084">
    <property type="protein sequence ID" value="GJE08631.1"/>
    <property type="molecule type" value="Genomic_DNA"/>
</dbReference>
<reference evidence="1" key="2">
    <citation type="submission" date="2021-08" db="EMBL/GenBank/DDBJ databases">
        <authorList>
            <person name="Tani A."/>
            <person name="Ola A."/>
            <person name="Ogura Y."/>
            <person name="Katsura K."/>
            <person name="Hayashi T."/>
        </authorList>
    </citation>
    <scope>NUCLEOTIDE SEQUENCE</scope>
    <source>
        <strain evidence="1">LMG 23639</strain>
    </source>
</reference>
<evidence type="ECO:0000313" key="1">
    <source>
        <dbReference type="EMBL" id="GJE08631.1"/>
    </source>
</evidence>
<sequence>MGTTYSFLDVTCSITGPGGSLILSEGGVADEGITVEMTDDKTSMVTGATRGGMHSLHAANAGRVVIRLLKNSPLNAALMAMYRFQSTSSAYTGQNTISVSNPAWGDEHSAQDCAFVRLPPNTNAKDGGTMEWAFNALDIDSVLGDGSLNL</sequence>
<keyword evidence="2" id="KW-1185">Reference proteome</keyword>
<comment type="caution">
    <text evidence="1">The sequence shown here is derived from an EMBL/GenBank/DDBJ whole genome shotgun (WGS) entry which is preliminary data.</text>
</comment>
<organism evidence="1 2">
    <name type="scientific">Methylobacterium jeotgali</name>
    <dbReference type="NCBI Taxonomy" id="381630"/>
    <lineage>
        <taxon>Bacteria</taxon>
        <taxon>Pseudomonadati</taxon>
        <taxon>Pseudomonadota</taxon>
        <taxon>Alphaproteobacteria</taxon>
        <taxon>Hyphomicrobiales</taxon>
        <taxon>Methylobacteriaceae</taxon>
        <taxon>Methylobacterium</taxon>
    </lineage>
</organism>
<dbReference type="Proteomes" id="UP001055102">
    <property type="component" value="Unassembled WGS sequence"/>
</dbReference>
<evidence type="ECO:0000313" key="2">
    <source>
        <dbReference type="Proteomes" id="UP001055102"/>
    </source>
</evidence>
<dbReference type="RefSeq" id="WP_238278498.1">
    <property type="nucleotide sequence ID" value="NZ_BPQR01000084.1"/>
</dbReference>